<dbReference type="AlphaFoldDB" id="A0A5B0Q310"/>
<dbReference type="EMBL" id="VSWC01000029">
    <property type="protein sequence ID" value="KAA1107556.1"/>
    <property type="molecule type" value="Genomic_DNA"/>
</dbReference>
<protein>
    <submittedName>
        <fullName evidence="2">Uncharacterized protein</fullName>
    </submittedName>
</protein>
<reference evidence="2 3" key="1">
    <citation type="submission" date="2019-05" db="EMBL/GenBank/DDBJ databases">
        <title>Emergence of the Ug99 lineage of the wheat stem rust pathogen through somatic hybridization.</title>
        <authorList>
            <person name="Li F."/>
            <person name="Upadhyaya N.M."/>
            <person name="Sperschneider J."/>
            <person name="Matny O."/>
            <person name="Nguyen-Phuc H."/>
            <person name="Mago R."/>
            <person name="Raley C."/>
            <person name="Miller M.E."/>
            <person name="Silverstein K.A.T."/>
            <person name="Henningsen E."/>
            <person name="Hirsch C.D."/>
            <person name="Visser B."/>
            <person name="Pretorius Z.A."/>
            <person name="Steffenson B.J."/>
            <person name="Schwessinger B."/>
            <person name="Dodds P.N."/>
            <person name="Figueroa M."/>
        </authorList>
    </citation>
    <scope>NUCLEOTIDE SEQUENCE [LARGE SCALE GENOMIC DNA]</scope>
    <source>
        <strain evidence="2">21-0</strain>
    </source>
</reference>
<feature type="region of interest" description="Disordered" evidence="1">
    <location>
        <begin position="105"/>
        <end position="127"/>
    </location>
</feature>
<evidence type="ECO:0000313" key="3">
    <source>
        <dbReference type="Proteomes" id="UP000324748"/>
    </source>
</evidence>
<name>A0A5B0Q310_PUCGR</name>
<feature type="compositionally biased region" description="Polar residues" evidence="1">
    <location>
        <begin position="172"/>
        <end position="186"/>
    </location>
</feature>
<feature type="region of interest" description="Disordered" evidence="1">
    <location>
        <begin position="160"/>
        <end position="186"/>
    </location>
</feature>
<accession>A0A5B0Q310</accession>
<gene>
    <name evidence="2" type="ORF">PGT21_018044</name>
</gene>
<organism evidence="2 3">
    <name type="scientific">Puccinia graminis f. sp. tritici</name>
    <dbReference type="NCBI Taxonomy" id="56615"/>
    <lineage>
        <taxon>Eukaryota</taxon>
        <taxon>Fungi</taxon>
        <taxon>Dikarya</taxon>
        <taxon>Basidiomycota</taxon>
        <taxon>Pucciniomycotina</taxon>
        <taxon>Pucciniomycetes</taxon>
        <taxon>Pucciniales</taxon>
        <taxon>Pucciniaceae</taxon>
        <taxon>Puccinia</taxon>
    </lineage>
</organism>
<evidence type="ECO:0000256" key="1">
    <source>
        <dbReference type="SAM" id="MobiDB-lite"/>
    </source>
</evidence>
<proteinExistence type="predicted"/>
<evidence type="ECO:0000313" key="2">
    <source>
        <dbReference type="EMBL" id="KAA1107556.1"/>
    </source>
</evidence>
<sequence>MHTTNPVKSIPKIVNVEFPSGTAANTPQEIWPLSNVPGEMLDPQLQTTRRTSNIDTIAAVDQNHEQLFNQVSFIADELLRSPVRDEGPEQDIRISERSLGEFRLESSTRPAKRLKSGRDPQHCASTGPAVRAMYDGFAECLNEPGKIQYRVGPGQARSGFLGNLPVPRRGSQALQQSTPENQSSKSIVEVRAQEGMQGNLSNDHRPPDSSPLESQNPVEILKESHFKKRPIPLFSFPTLESCSSKQALSHPSNDFKQLPPTIQPNPAAVGHPSLLAFGYYSHQALAWFPGQVSQIASLGAHALAYQLLQHIADLDTKEKLQKMHESNGILIPFIYNLILKELSNTHWVRIKEVWGYLWQHWSQLKNVDSDEEVLRTEKRLFPTTIFRLQ</sequence>
<keyword evidence="3" id="KW-1185">Reference proteome</keyword>
<comment type="caution">
    <text evidence="2">The sequence shown here is derived from an EMBL/GenBank/DDBJ whole genome shotgun (WGS) entry which is preliminary data.</text>
</comment>
<dbReference type="Proteomes" id="UP000324748">
    <property type="component" value="Unassembled WGS sequence"/>
</dbReference>
<dbReference type="OrthoDB" id="2508371at2759"/>